<dbReference type="InParanoid" id="A0A2T3AQ71"/>
<evidence type="ECO:0000313" key="2">
    <source>
        <dbReference type="Proteomes" id="UP000241818"/>
    </source>
</evidence>
<dbReference type="GeneID" id="36572140"/>
<evidence type="ECO:0000313" key="1">
    <source>
        <dbReference type="EMBL" id="PSS07156.1"/>
    </source>
</evidence>
<dbReference type="EMBL" id="KZ679019">
    <property type="protein sequence ID" value="PSS07156.1"/>
    <property type="molecule type" value="Genomic_DNA"/>
</dbReference>
<accession>A0A2T3AQ71</accession>
<dbReference type="Proteomes" id="UP000241818">
    <property type="component" value="Unassembled WGS sequence"/>
</dbReference>
<protein>
    <submittedName>
        <fullName evidence="1">Uncharacterized protein</fullName>
    </submittedName>
</protein>
<dbReference type="RefSeq" id="XP_024716812.1">
    <property type="nucleotide sequence ID" value="XM_024864059.1"/>
</dbReference>
<dbReference type="OrthoDB" id="5236983at2759"/>
<name>A0A2T3AQ71_AMORE</name>
<keyword evidence="2" id="KW-1185">Reference proteome</keyword>
<sequence length="286" mass="32880">MANSGYVHVYVPQKITPDEFQIGMMLPFTYTNEQIAAAVIDHVMRRGEDQTPKQKQGIKRFKDNGSWNLGAGRDNLTDLKKFFDIFNDVFFNGLLTGFCRLEFKSDYWMTRHATAGTDGFCEMIYPGYQSDRRIRNKDPVVLIALNSSIDEPRPANYMTRCLDNLAHEMLHAIFLIYARPSKSDPGHPLAWHAAAYAIKQRTKTRNVADPLLGLDLHFKRHLCMASDVQDEGANIPSASELRRVGLNIKIILAHLYNFRSWRSVETGPKKYFKRNTCIRSHWTFDS</sequence>
<dbReference type="AlphaFoldDB" id="A0A2T3AQ71"/>
<organism evidence="1 2">
    <name type="scientific">Amorphotheca resinae ATCC 22711</name>
    <dbReference type="NCBI Taxonomy" id="857342"/>
    <lineage>
        <taxon>Eukaryota</taxon>
        <taxon>Fungi</taxon>
        <taxon>Dikarya</taxon>
        <taxon>Ascomycota</taxon>
        <taxon>Pezizomycotina</taxon>
        <taxon>Leotiomycetes</taxon>
        <taxon>Helotiales</taxon>
        <taxon>Amorphothecaceae</taxon>
        <taxon>Amorphotheca</taxon>
    </lineage>
</organism>
<reference evidence="1 2" key="1">
    <citation type="journal article" date="2018" name="New Phytol.">
        <title>Comparative genomics and transcriptomics depict ericoid mycorrhizal fungi as versatile saprotrophs and plant mutualists.</title>
        <authorList>
            <person name="Martino E."/>
            <person name="Morin E."/>
            <person name="Grelet G.A."/>
            <person name="Kuo A."/>
            <person name="Kohler A."/>
            <person name="Daghino S."/>
            <person name="Barry K.W."/>
            <person name="Cichocki N."/>
            <person name="Clum A."/>
            <person name="Dockter R.B."/>
            <person name="Hainaut M."/>
            <person name="Kuo R.C."/>
            <person name="LaButti K."/>
            <person name="Lindahl B.D."/>
            <person name="Lindquist E.A."/>
            <person name="Lipzen A."/>
            <person name="Khouja H.R."/>
            <person name="Magnuson J."/>
            <person name="Murat C."/>
            <person name="Ohm R.A."/>
            <person name="Singer S.W."/>
            <person name="Spatafora J.W."/>
            <person name="Wang M."/>
            <person name="Veneault-Fourrey C."/>
            <person name="Henrissat B."/>
            <person name="Grigoriev I.V."/>
            <person name="Martin F.M."/>
            <person name="Perotto S."/>
        </authorList>
    </citation>
    <scope>NUCLEOTIDE SEQUENCE [LARGE SCALE GENOMIC DNA]</scope>
    <source>
        <strain evidence="1 2">ATCC 22711</strain>
    </source>
</reference>
<gene>
    <name evidence="1" type="ORF">M430DRAFT_193629</name>
</gene>
<proteinExistence type="predicted"/>